<dbReference type="Proteomes" id="UP001057498">
    <property type="component" value="Chromosome"/>
</dbReference>
<dbReference type="Gene3D" id="1.25.40.10">
    <property type="entry name" value="Tetratricopeptide repeat domain"/>
    <property type="match status" value="1"/>
</dbReference>
<sequence>MTHPSLHRLLDEFEALVRQGHPAAPDWAEARRAAVLAQRDQLLKARFLLACDQCGSARRPVPGLIDDLLLALRIFRTNDRSAEAARCLARLCDRYTLQGLDLAALAAGRMALDVPDLHLDDRIRLLAPMCVALAHQMRMPAVWALIEEIGSALRRLSRNGEAWGRFDLARAAMHFIEAVRAARMRSIYGLDLPEGPPDTVEVERHLLACERLIASPSLQRSINATSLHALCATLRGDGERAVNLLQALSVEANTHHDAMCTYNLGWCLRVLERPAEALVHLERARQIVADVPAGKAQLMVQYDLAQCLAQLGRHEAAFEAMESFVRQRAALFAAETQALRQLEDACGVRAGGRRGALRGLTSRAAPPPDDISLLRTEPPCLAQAERALVQQLPRRLSVQALAAHTGVSVRTLQQAARRFRGQTLSALLRQRLMQEALQWMMTTDLTLQEIAARCAYRDAGAFSRDFKRVHGSAPSVHRSLMSRHTGGEGTAIATPACPVSPARG</sequence>
<keyword evidence="2" id="KW-0804">Transcription</keyword>
<evidence type="ECO:0000256" key="3">
    <source>
        <dbReference type="SAM" id="MobiDB-lite"/>
    </source>
</evidence>
<dbReference type="EMBL" id="AP025730">
    <property type="protein sequence ID" value="BDI03396.1"/>
    <property type="molecule type" value="Genomic_DNA"/>
</dbReference>
<dbReference type="PANTHER" id="PTHR47893:SF1">
    <property type="entry name" value="REGULATORY PROTEIN PCHR"/>
    <property type="match status" value="1"/>
</dbReference>
<dbReference type="SUPFAM" id="SSF46689">
    <property type="entry name" value="Homeodomain-like"/>
    <property type="match status" value="1"/>
</dbReference>
<organism evidence="5 6">
    <name type="scientific">Sphaerotilus microaerophilus</name>
    <dbReference type="NCBI Taxonomy" id="2914710"/>
    <lineage>
        <taxon>Bacteria</taxon>
        <taxon>Pseudomonadati</taxon>
        <taxon>Pseudomonadota</taxon>
        <taxon>Betaproteobacteria</taxon>
        <taxon>Burkholderiales</taxon>
        <taxon>Sphaerotilaceae</taxon>
        <taxon>Sphaerotilus</taxon>
    </lineage>
</organism>
<protein>
    <recommendedName>
        <fullName evidence="4">HTH araC/xylS-type domain-containing protein</fullName>
    </recommendedName>
</protein>
<evidence type="ECO:0000259" key="4">
    <source>
        <dbReference type="PROSITE" id="PS01124"/>
    </source>
</evidence>
<gene>
    <name evidence="5" type="ORF">CATMQ487_03660</name>
</gene>
<dbReference type="InterPro" id="IPR011990">
    <property type="entry name" value="TPR-like_helical_dom_sf"/>
</dbReference>
<dbReference type="InterPro" id="IPR053142">
    <property type="entry name" value="PchR_regulatory_protein"/>
</dbReference>
<feature type="domain" description="HTH araC/xylS-type" evidence="4">
    <location>
        <begin position="382"/>
        <end position="480"/>
    </location>
</feature>
<evidence type="ECO:0000313" key="5">
    <source>
        <dbReference type="EMBL" id="BDI03396.1"/>
    </source>
</evidence>
<keyword evidence="6" id="KW-1185">Reference proteome</keyword>
<proteinExistence type="predicted"/>
<dbReference type="Pfam" id="PF12833">
    <property type="entry name" value="HTH_18"/>
    <property type="match status" value="1"/>
</dbReference>
<feature type="region of interest" description="Disordered" evidence="3">
    <location>
        <begin position="481"/>
        <end position="504"/>
    </location>
</feature>
<evidence type="ECO:0000313" key="6">
    <source>
        <dbReference type="Proteomes" id="UP001057498"/>
    </source>
</evidence>
<name>A0ABM7YGQ5_9BURK</name>
<dbReference type="PANTHER" id="PTHR47893">
    <property type="entry name" value="REGULATORY PROTEIN PCHR"/>
    <property type="match status" value="1"/>
</dbReference>
<dbReference type="Gene3D" id="1.10.10.60">
    <property type="entry name" value="Homeodomain-like"/>
    <property type="match status" value="1"/>
</dbReference>
<accession>A0ABM7YGQ5</accession>
<dbReference type="SMART" id="SM00342">
    <property type="entry name" value="HTH_ARAC"/>
    <property type="match status" value="1"/>
</dbReference>
<dbReference type="SUPFAM" id="SSF48452">
    <property type="entry name" value="TPR-like"/>
    <property type="match status" value="1"/>
</dbReference>
<dbReference type="PROSITE" id="PS01124">
    <property type="entry name" value="HTH_ARAC_FAMILY_2"/>
    <property type="match status" value="1"/>
</dbReference>
<evidence type="ECO:0000256" key="1">
    <source>
        <dbReference type="ARBA" id="ARBA00023015"/>
    </source>
</evidence>
<keyword evidence="1" id="KW-0805">Transcription regulation</keyword>
<dbReference type="RefSeq" id="WP_251971687.1">
    <property type="nucleotide sequence ID" value="NZ_AP025730.1"/>
</dbReference>
<dbReference type="InterPro" id="IPR009057">
    <property type="entry name" value="Homeodomain-like_sf"/>
</dbReference>
<dbReference type="Pfam" id="PF13424">
    <property type="entry name" value="TPR_12"/>
    <property type="match status" value="1"/>
</dbReference>
<evidence type="ECO:0000256" key="2">
    <source>
        <dbReference type="ARBA" id="ARBA00023163"/>
    </source>
</evidence>
<reference evidence="5" key="1">
    <citation type="submission" date="2022-04" db="EMBL/GenBank/DDBJ databases">
        <title>Whole genome sequence of Sphaerotilus sp. FB-5.</title>
        <authorList>
            <person name="Takeda M."/>
            <person name="Narihara S."/>
            <person name="Akimoto M."/>
            <person name="Akimoto R."/>
            <person name="Nishiyashiki S."/>
            <person name="Murakami T."/>
        </authorList>
    </citation>
    <scope>NUCLEOTIDE SEQUENCE</scope>
    <source>
        <strain evidence="5">FB-5</strain>
    </source>
</reference>
<dbReference type="InterPro" id="IPR018060">
    <property type="entry name" value="HTH_AraC"/>
</dbReference>